<dbReference type="PANTHER" id="PTHR31490">
    <property type="entry name" value="GLYCOSYL HYDROLASE"/>
    <property type="match status" value="1"/>
</dbReference>
<dbReference type="RefSeq" id="XP_010414735.1">
    <property type="nucleotide sequence ID" value="XM_010416433.2"/>
</dbReference>
<protein>
    <submittedName>
        <fullName evidence="4">Uncharacterized protein LOC104700841 isoform X1</fullName>
    </submittedName>
</protein>
<accession>A0ABM0SQN8</accession>
<reference evidence="4" key="2">
    <citation type="submission" date="2025-08" db="UniProtKB">
        <authorList>
            <consortium name="RefSeq"/>
        </authorList>
    </citation>
    <scope>IDENTIFICATION</scope>
    <source>
        <tissue evidence="4">Leaf</tissue>
    </source>
</reference>
<reference evidence="3" key="1">
    <citation type="journal article" date="2014" name="Nat. Commun.">
        <title>The emerging biofuel crop Camelina sativa retains a highly undifferentiated hexaploid genome structure.</title>
        <authorList>
            <person name="Kagale S."/>
            <person name="Koh C."/>
            <person name="Nixon J."/>
            <person name="Bollina V."/>
            <person name="Clarke W.E."/>
            <person name="Tuteja R."/>
            <person name="Spillane C."/>
            <person name="Robinson S.J."/>
            <person name="Links M.G."/>
            <person name="Clarke C."/>
            <person name="Higgins E.E."/>
            <person name="Huebert T."/>
            <person name="Sharpe A.G."/>
            <person name="Parkin I.A."/>
        </authorList>
    </citation>
    <scope>NUCLEOTIDE SEQUENCE [LARGE SCALE GENOMIC DNA]</scope>
    <source>
        <strain evidence="3">cv. DH55</strain>
    </source>
</reference>
<keyword evidence="1" id="KW-0378">Hydrolase</keyword>
<evidence type="ECO:0000313" key="4">
    <source>
        <dbReference type="RefSeq" id="XP_010414735.1"/>
    </source>
</evidence>
<name>A0ABM0SQN8_CAMSA</name>
<evidence type="ECO:0000313" key="3">
    <source>
        <dbReference type="Proteomes" id="UP000694864"/>
    </source>
</evidence>
<evidence type="ECO:0000256" key="1">
    <source>
        <dbReference type="ARBA" id="ARBA00022801"/>
    </source>
</evidence>
<dbReference type="PANTHER" id="PTHR31490:SF3">
    <property type="entry name" value="GLYCOSYL HYDROLASE FAMILY 10 PROTEIN"/>
    <property type="match status" value="1"/>
</dbReference>
<feature type="domain" description="CBM-cenC" evidence="2">
    <location>
        <begin position="59"/>
        <end position="198"/>
    </location>
</feature>
<dbReference type="Gene3D" id="2.60.120.260">
    <property type="entry name" value="Galactose-binding domain-like"/>
    <property type="match status" value="3"/>
</dbReference>
<gene>
    <name evidence="4" type="primary">LOC104700841</name>
</gene>
<organism evidence="3 4">
    <name type="scientific">Camelina sativa</name>
    <name type="common">False flax</name>
    <name type="synonym">Myagrum sativum</name>
    <dbReference type="NCBI Taxonomy" id="90675"/>
    <lineage>
        <taxon>Eukaryota</taxon>
        <taxon>Viridiplantae</taxon>
        <taxon>Streptophyta</taxon>
        <taxon>Embryophyta</taxon>
        <taxon>Tracheophyta</taxon>
        <taxon>Spermatophyta</taxon>
        <taxon>Magnoliopsida</taxon>
        <taxon>eudicotyledons</taxon>
        <taxon>Gunneridae</taxon>
        <taxon>Pentapetalae</taxon>
        <taxon>rosids</taxon>
        <taxon>malvids</taxon>
        <taxon>Brassicales</taxon>
        <taxon>Brassicaceae</taxon>
        <taxon>Camelineae</taxon>
        <taxon>Camelina</taxon>
    </lineage>
</organism>
<dbReference type="Proteomes" id="UP000694864">
    <property type="component" value="Chromosome 7"/>
</dbReference>
<dbReference type="InterPro" id="IPR003305">
    <property type="entry name" value="CenC_carb-bd"/>
</dbReference>
<dbReference type="InterPro" id="IPR008979">
    <property type="entry name" value="Galactose-bd-like_sf"/>
</dbReference>
<sequence>MKRFTVCCISNRTHKNRNRNPDKKLKESMEMISRKDIEEPEKQNNNNVTSSIIGSDPTNVIVNHDFSSGMHSWHPNCCEAFVITAGSNVSHGVLDMSKCGSYVVVKNRKETWQGLEQDITSRVKPCCLYKVSATVAASGPVQGLVEVMATLKLETGQAPTNYQLIAKTCVFKEKWVRLEGMFSLPSLPEKVVFYLEGPSTGIDLLVQSVTIHGESEPKLECVTSAEDETIVVNPNFEDGLNNWSGRSCKIVLHDSIADGKIVPEFGKVFASATERTQYWHGIQQEITGKVQRKRLYEATAIVRIYGKNVTTATVQATLWVQNPNQRDQYIGIANAQATDKEWLHLKGKFLLNGSASRVVIYIEGPPPGTDILLNSLTVKHSEKLPPSPPPSIENPAYGENIVTNSHLSDNTTNGWFPLGNCTLSVAEGSPRILPPMARDSLGSHVPLSGRYILVTNRTQTWMVQLK</sequence>
<dbReference type="InterPro" id="IPR044846">
    <property type="entry name" value="GH10"/>
</dbReference>
<feature type="domain" description="CBM-cenC" evidence="2">
    <location>
        <begin position="230"/>
        <end position="366"/>
    </location>
</feature>
<dbReference type="Pfam" id="PF02018">
    <property type="entry name" value="CBM_4_9"/>
    <property type="match status" value="2"/>
</dbReference>
<dbReference type="GeneID" id="104700841"/>
<dbReference type="SUPFAM" id="SSF49785">
    <property type="entry name" value="Galactose-binding domain-like"/>
    <property type="match status" value="3"/>
</dbReference>
<proteinExistence type="predicted"/>
<evidence type="ECO:0000259" key="2">
    <source>
        <dbReference type="Pfam" id="PF02018"/>
    </source>
</evidence>
<keyword evidence="3" id="KW-1185">Reference proteome</keyword>